<dbReference type="Proteomes" id="UP000008021">
    <property type="component" value="Chromosome 3"/>
</dbReference>
<sequence>MASWVLVKRQEQQLACTFCADEAENVVGHWSLPRREPQYPFFIRKKNSTTRIRYKVTKTLVADWVWAVVPPSSPSDSTAPHGLALADRHRGG</sequence>
<dbReference type="AlphaFoldDB" id="A0A0E0D3U2"/>
<dbReference type="Gramene" id="OMERI03G23880.1">
    <property type="protein sequence ID" value="OMERI03G23880.1"/>
    <property type="gene ID" value="OMERI03G23880"/>
</dbReference>
<evidence type="ECO:0000256" key="1">
    <source>
        <dbReference type="SAM" id="MobiDB-lite"/>
    </source>
</evidence>
<reference evidence="2" key="1">
    <citation type="submission" date="2015-04" db="UniProtKB">
        <authorList>
            <consortium name="EnsemblPlants"/>
        </authorList>
    </citation>
    <scope>IDENTIFICATION</scope>
</reference>
<evidence type="ECO:0000313" key="2">
    <source>
        <dbReference type="EnsemblPlants" id="OMERI03G23880.1"/>
    </source>
</evidence>
<dbReference type="HOGENOM" id="CLU_2416989_0_0_1"/>
<feature type="region of interest" description="Disordered" evidence="1">
    <location>
        <begin position="71"/>
        <end position="92"/>
    </location>
</feature>
<accession>A0A0E0D3U2</accession>
<reference evidence="2" key="2">
    <citation type="submission" date="2018-05" db="EMBL/GenBank/DDBJ databases">
        <title>OmerRS3 (Oryza meridionalis Reference Sequence Version 3).</title>
        <authorList>
            <person name="Zhang J."/>
            <person name="Kudrna D."/>
            <person name="Lee S."/>
            <person name="Talag J."/>
            <person name="Welchert J."/>
            <person name="Wing R.A."/>
        </authorList>
    </citation>
    <scope>NUCLEOTIDE SEQUENCE [LARGE SCALE GENOMIC DNA]</scope>
    <source>
        <strain evidence="2">cv. OR44</strain>
    </source>
</reference>
<dbReference type="EnsemblPlants" id="OMERI03G23880.1">
    <property type="protein sequence ID" value="OMERI03G23880.1"/>
    <property type="gene ID" value="OMERI03G23880"/>
</dbReference>
<evidence type="ECO:0000313" key="3">
    <source>
        <dbReference type="Proteomes" id="UP000008021"/>
    </source>
</evidence>
<proteinExistence type="predicted"/>
<protein>
    <submittedName>
        <fullName evidence="2">Uncharacterized protein</fullName>
    </submittedName>
</protein>
<name>A0A0E0D3U2_9ORYZ</name>
<organism evidence="2">
    <name type="scientific">Oryza meridionalis</name>
    <dbReference type="NCBI Taxonomy" id="40149"/>
    <lineage>
        <taxon>Eukaryota</taxon>
        <taxon>Viridiplantae</taxon>
        <taxon>Streptophyta</taxon>
        <taxon>Embryophyta</taxon>
        <taxon>Tracheophyta</taxon>
        <taxon>Spermatophyta</taxon>
        <taxon>Magnoliopsida</taxon>
        <taxon>Liliopsida</taxon>
        <taxon>Poales</taxon>
        <taxon>Poaceae</taxon>
        <taxon>BOP clade</taxon>
        <taxon>Oryzoideae</taxon>
        <taxon>Oryzeae</taxon>
        <taxon>Oryzinae</taxon>
        <taxon>Oryza</taxon>
    </lineage>
</organism>
<keyword evidence="3" id="KW-1185">Reference proteome</keyword>